<dbReference type="AlphaFoldDB" id="A0A0K2XLJ5"/>
<name>A0A0K2XLJ5_HELHE</name>
<gene>
    <name evidence="1" type="ORF">HHE01_13730</name>
</gene>
<dbReference type="STRING" id="1216962.BN341_8310"/>
<dbReference type="EMBL" id="CDMK01000001">
    <property type="protein sequence ID" value="CRI34527.1"/>
    <property type="molecule type" value="Genomic_DNA"/>
</dbReference>
<organism evidence="1 2">
    <name type="scientific">Helicobacter heilmannii</name>
    <dbReference type="NCBI Taxonomy" id="35817"/>
    <lineage>
        <taxon>Bacteria</taxon>
        <taxon>Pseudomonadati</taxon>
        <taxon>Campylobacterota</taxon>
        <taxon>Epsilonproteobacteria</taxon>
        <taxon>Campylobacterales</taxon>
        <taxon>Helicobacteraceae</taxon>
        <taxon>Helicobacter</taxon>
    </lineage>
</organism>
<evidence type="ECO:0000313" key="1">
    <source>
        <dbReference type="EMBL" id="CRI34527.1"/>
    </source>
</evidence>
<proteinExistence type="predicted"/>
<keyword evidence="2" id="KW-1185">Reference proteome</keyword>
<accession>A0A0K2XLJ5</accession>
<sequence length="79" mass="9247">MYFKVLQNVLQDLKALYFKVFYTKEQKDIVVLDINPQQSVEVLVNIRGKTDLSTFPLFNKTGNITDTLKQMIDKYDTLL</sequence>
<dbReference type="Proteomes" id="UP000046090">
    <property type="component" value="Unassembled WGS sequence"/>
</dbReference>
<evidence type="ECO:0000313" key="2">
    <source>
        <dbReference type="Proteomes" id="UP000046090"/>
    </source>
</evidence>
<protein>
    <submittedName>
        <fullName evidence="1">Plasmid partitioning protein ParA</fullName>
    </submittedName>
</protein>
<reference evidence="2" key="1">
    <citation type="submission" date="2014-12" db="EMBL/GenBank/DDBJ databases">
        <authorList>
            <person name="Smet A."/>
        </authorList>
    </citation>
    <scope>NUCLEOTIDE SEQUENCE [LARGE SCALE GENOMIC DNA]</scope>
</reference>